<sequence length="340" mass="36748">MSCCSTPQIESESDLLVCTNCGTVHHESVLVSQLSFSESGSTHSSTHSGSTQTQTQTQTQPIQSNQSTELRRFAVSAASSLPQLANCADEALSLLRQLQLQLQLEQSQSATSAVLGLAKSPRVRVAAALFVVARLKDRNVSAAQIVKALGISTNPQRLLALAHKLRLKLHLPPFPQRDASRLLDRAANALFRNSDELHSSKRVLCLEYADFLLTLAKLGSVSDAKHVAPLAAASLLLGYCAATGTPVSKPQKLRILSVLECSEGAMQKRCSDFVHLVSLELEAVPWYPPNFLMKTDDGVSAKRVVPTSKAFCVKFGSVLKDLKKLAESPLQSDTSDDEEE</sequence>
<dbReference type="OrthoDB" id="511529at2759"/>
<name>A0A1Y2CKZ1_9FUNG</name>
<accession>A0A1Y2CKZ1</accession>
<evidence type="ECO:0008006" key="4">
    <source>
        <dbReference type="Google" id="ProtNLM"/>
    </source>
</evidence>
<dbReference type="Proteomes" id="UP000193642">
    <property type="component" value="Unassembled WGS sequence"/>
</dbReference>
<evidence type="ECO:0000256" key="1">
    <source>
        <dbReference type="SAM" id="MobiDB-lite"/>
    </source>
</evidence>
<dbReference type="AlphaFoldDB" id="A0A1Y2CKZ1"/>
<proteinExistence type="predicted"/>
<keyword evidence="3" id="KW-1185">Reference proteome</keyword>
<organism evidence="2 3">
    <name type="scientific">Rhizoclosmatium globosum</name>
    <dbReference type="NCBI Taxonomy" id="329046"/>
    <lineage>
        <taxon>Eukaryota</taxon>
        <taxon>Fungi</taxon>
        <taxon>Fungi incertae sedis</taxon>
        <taxon>Chytridiomycota</taxon>
        <taxon>Chytridiomycota incertae sedis</taxon>
        <taxon>Chytridiomycetes</taxon>
        <taxon>Chytridiales</taxon>
        <taxon>Chytriomycetaceae</taxon>
        <taxon>Rhizoclosmatium</taxon>
    </lineage>
</organism>
<reference evidence="2 3" key="1">
    <citation type="submission" date="2016-07" db="EMBL/GenBank/DDBJ databases">
        <title>Pervasive Adenine N6-methylation of Active Genes in Fungi.</title>
        <authorList>
            <consortium name="DOE Joint Genome Institute"/>
            <person name="Mondo S.J."/>
            <person name="Dannebaum R.O."/>
            <person name="Kuo R.C."/>
            <person name="Labutti K."/>
            <person name="Haridas S."/>
            <person name="Kuo A."/>
            <person name="Salamov A."/>
            <person name="Ahrendt S.R."/>
            <person name="Lipzen A."/>
            <person name="Sullivan W."/>
            <person name="Andreopoulos W.B."/>
            <person name="Clum A."/>
            <person name="Lindquist E."/>
            <person name="Daum C."/>
            <person name="Ramamoorthy G.K."/>
            <person name="Gryganskyi A."/>
            <person name="Culley D."/>
            <person name="Magnuson J.K."/>
            <person name="James T.Y."/>
            <person name="O'Malley M.A."/>
            <person name="Stajich J.E."/>
            <person name="Spatafora J.W."/>
            <person name="Visel A."/>
            <person name="Grigoriev I.V."/>
        </authorList>
    </citation>
    <scope>NUCLEOTIDE SEQUENCE [LARGE SCALE GENOMIC DNA]</scope>
    <source>
        <strain evidence="2 3">JEL800</strain>
    </source>
</reference>
<evidence type="ECO:0000313" key="3">
    <source>
        <dbReference type="Proteomes" id="UP000193642"/>
    </source>
</evidence>
<dbReference type="EMBL" id="MCGO01000013">
    <property type="protein sequence ID" value="ORY47670.1"/>
    <property type="molecule type" value="Genomic_DNA"/>
</dbReference>
<dbReference type="Gene3D" id="1.10.472.170">
    <property type="match status" value="1"/>
</dbReference>
<comment type="caution">
    <text evidence="2">The sequence shown here is derived from an EMBL/GenBank/DDBJ whole genome shotgun (WGS) entry which is preliminary data.</text>
</comment>
<gene>
    <name evidence="2" type="ORF">BCR33DRAFT_714766</name>
</gene>
<evidence type="ECO:0000313" key="2">
    <source>
        <dbReference type="EMBL" id="ORY47670.1"/>
    </source>
</evidence>
<feature type="compositionally biased region" description="Low complexity" evidence="1">
    <location>
        <begin position="39"/>
        <end position="65"/>
    </location>
</feature>
<feature type="region of interest" description="Disordered" evidence="1">
    <location>
        <begin position="38"/>
        <end position="65"/>
    </location>
</feature>
<protein>
    <recommendedName>
        <fullName evidence="4">Cyclin-like domain-containing protein</fullName>
    </recommendedName>
</protein>